<accession>A0A167M9N5</accession>
<keyword evidence="2" id="KW-1185">Reference proteome</keyword>
<gene>
    <name evidence="1" type="ORF">CALVIDRAFT_563963</name>
</gene>
<dbReference type="STRING" id="1330018.A0A167M9N5"/>
<proteinExistence type="predicted"/>
<evidence type="ECO:0000313" key="2">
    <source>
        <dbReference type="Proteomes" id="UP000076738"/>
    </source>
</evidence>
<dbReference type="OrthoDB" id="3389649at2759"/>
<name>A0A167M9N5_CALVF</name>
<dbReference type="Proteomes" id="UP000076738">
    <property type="component" value="Unassembled WGS sequence"/>
</dbReference>
<sequence>MTTADEKQAALFLMEVIEILYVSGTSRFLEADGTPTSIQGILHSLAAVHMSPHNPILQHLNVERIEGRAGGCITESLNSTAAAQSWNLKDVQNARFFQQADGTSAPLPGYGTYHFSVAKLIQVNPQSPLRARWPERPACYIPRRGSNELLCNDFNRWLDMYLGGHCLWRDLPKILKSKKLVLVGITQYIPLPGCDGHPYQWSTVSQWAINVGIWDGTLLFRELSQDEALLPDPPIGICTNGVGFRASDIAQIYDVNYTEAVEIAIPEPFAWLPWQAIVGASEQMEEDKELDNTHETDGGTLDLSVRIRRGQTPDCTRMSSFLCDQRNSELLSLR</sequence>
<protein>
    <submittedName>
        <fullName evidence="1">Uncharacterized protein</fullName>
    </submittedName>
</protein>
<organism evidence="1 2">
    <name type="scientific">Calocera viscosa (strain TUFC12733)</name>
    <dbReference type="NCBI Taxonomy" id="1330018"/>
    <lineage>
        <taxon>Eukaryota</taxon>
        <taxon>Fungi</taxon>
        <taxon>Dikarya</taxon>
        <taxon>Basidiomycota</taxon>
        <taxon>Agaricomycotina</taxon>
        <taxon>Dacrymycetes</taxon>
        <taxon>Dacrymycetales</taxon>
        <taxon>Dacrymycetaceae</taxon>
        <taxon>Calocera</taxon>
    </lineage>
</organism>
<dbReference type="EMBL" id="KV417284">
    <property type="protein sequence ID" value="KZO96484.1"/>
    <property type="molecule type" value="Genomic_DNA"/>
</dbReference>
<reference evidence="1 2" key="1">
    <citation type="journal article" date="2016" name="Mol. Biol. Evol.">
        <title>Comparative Genomics of Early-Diverging Mushroom-Forming Fungi Provides Insights into the Origins of Lignocellulose Decay Capabilities.</title>
        <authorList>
            <person name="Nagy L.G."/>
            <person name="Riley R."/>
            <person name="Tritt A."/>
            <person name="Adam C."/>
            <person name="Daum C."/>
            <person name="Floudas D."/>
            <person name="Sun H."/>
            <person name="Yadav J.S."/>
            <person name="Pangilinan J."/>
            <person name="Larsson K.H."/>
            <person name="Matsuura K."/>
            <person name="Barry K."/>
            <person name="Labutti K."/>
            <person name="Kuo R."/>
            <person name="Ohm R.A."/>
            <person name="Bhattacharya S.S."/>
            <person name="Shirouzu T."/>
            <person name="Yoshinaga Y."/>
            <person name="Martin F.M."/>
            <person name="Grigoriev I.V."/>
            <person name="Hibbett D.S."/>
        </authorList>
    </citation>
    <scope>NUCLEOTIDE SEQUENCE [LARGE SCALE GENOMIC DNA]</scope>
    <source>
        <strain evidence="1 2">TUFC12733</strain>
    </source>
</reference>
<evidence type="ECO:0000313" key="1">
    <source>
        <dbReference type="EMBL" id="KZO96484.1"/>
    </source>
</evidence>
<dbReference type="AlphaFoldDB" id="A0A167M9N5"/>